<dbReference type="EMBL" id="FONY01000016">
    <property type="protein sequence ID" value="SFF11546.1"/>
    <property type="molecule type" value="Genomic_DNA"/>
</dbReference>
<dbReference type="Proteomes" id="UP000199513">
    <property type="component" value="Unassembled WGS sequence"/>
</dbReference>
<dbReference type="OrthoDB" id="344900at2"/>
<evidence type="ECO:0000313" key="2">
    <source>
        <dbReference type="EMBL" id="SFF11546.1"/>
    </source>
</evidence>
<gene>
    <name evidence="2" type="ORF">SAMN04488541_101653</name>
</gene>
<reference evidence="2 3" key="1">
    <citation type="submission" date="2016-10" db="EMBL/GenBank/DDBJ databases">
        <authorList>
            <person name="de Groot N.N."/>
        </authorList>
    </citation>
    <scope>NUCLEOTIDE SEQUENCE [LARGE SCALE GENOMIC DNA]</scope>
    <source>
        <strain>GEY</strain>
        <strain evidence="3">DSM 9560</strain>
    </source>
</reference>
<protein>
    <recommendedName>
        <fullName evidence="1">6-hydroxymethylpterin diphosphokinase MptE-like domain-containing protein</fullName>
    </recommendedName>
</protein>
<keyword evidence="3" id="KW-1185">Reference proteome</keyword>
<dbReference type="Pfam" id="PF01973">
    <property type="entry name" value="MptE-like"/>
    <property type="match status" value="1"/>
</dbReference>
<dbReference type="Gene3D" id="3.90.1480.10">
    <property type="entry name" value="Alpha-2,3-sialyltransferase"/>
    <property type="match status" value="1"/>
</dbReference>
<sequence length="268" mass="30958">MNQNEIPILQQPATNNPYMKAASLIRHRIFWDLHAESWRSRRRLRAMLNKFKGKKLVILCNGPSLLKVDFDLLMRSGVHTFGLNKINLLFEKTNFRPSFIAAVNHLVIEQNQEFYNQTDIPLFLESYGTKFVKSRNNVTFIKETYHPAFARDCSVSVYSGFTVTFVAMQLAYHFGFEQVALVGCDHNFVTKGHANQAVVSGETDPNHFDPRYFAGGVKWHLPDLFQSEVSYQMAKEVYEASGRRIYNCTEGGKLEIYERMSLQDFLHL</sequence>
<proteinExistence type="predicted"/>
<name>A0A1I2G452_9BACT</name>
<feature type="domain" description="6-hydroxymethylpterin diphosphokinase MptE-like" evidence="1">
    <location>
        <begin position="42"/>
        <end position="188"/>
    </location>
</feature>
<dbReference type="STRING" id="1003.SAMN04488541_101653"/>
<accession>A0A1I2G452</accession>
<dbReference type="AlphaFoldDB" id="A0A1I2G452"/>
<organism evidence="2 3">
    <name type="scientific">Thermoflexibacter ruber</name>
    <dbReference type="NCBI Taxonomy" id="1003"/>
    <lineage>
        <taxon>Bacteria</taxon>
        <taxon>Pseudomonadati</taxon>
        <taxon>Bacteroidota</taxon>
        <taxon>Cytophagia</taxon>
        <taxon>Cytophagales</taxon>
        <taxon>Thermoflexibacteraceae</taxon>
        <taxon>Thermoflexibacter</taxon>
    </lineage>
</organism>
<dbReference type="RefSeq" id="WP_091544857.1">
    <property type="nucleotide sequence ID" value="NZ_FONY01000016.1"/>
</dbReference>
<evidence type="ECO:0000259" key="1">
    <source>
        <dbReference type="Pfam" id="PF01973"/>
    </source>
</evidence>
<evidence type="ECO:0000313" key="3">
    <source>
        <dbReference type="Proteomes" id="UP000199513"/>
    </source>
</evidence>
<dbReference type="InterPro" id="IPR002826">
    <property type="entry name" value="MptE-like"/>
</dbReference>